<feature type="domain" description="NAD-dependent epimerase/dehydratase" evidence="2">
    <location>
        <begin position="4"/>
        <end position="226"/>
    </location>
</feature>
<dbReference type="NCBIfam" id="TIGR01777">
    <property type="entry name" value="yfcH"/>
    <property type="match status" value="1"/>
</dbReference>
<name>A0A916ZUB4_9FLAO</name>
<evidence type="ECO:0000313" key="5">
    <source>
        <dbReference type="Proteomes" id="UP000599688"/>
    </source>
</evidence>
<gene>
    <name evidence="4" type="ORF">GCM10010831_14600</name>
</gene>
<comment type="similarity">
    <text evidence="1">Belongs to the NAD(P)-dependent epimerase/dehydratase family. SDR39U1 subfamily.</text>
</comment>
<evidence type="ECO:0000259" key="2">
    <source>
        <dbReference type="Pfam" id="PF01370"/>
    </source>
</evidence>
<dbReference type="InterPro" id="IPR010099">
    <property type="entry name" value="SDR39U1"/>
</dbReference>
<dbReference type="Gene3D" id="3.40.50.720">
    <property type="entry name" value="NAD(P)-binding Rossmann-like Domain"/>
    <property type="match status" value="1"/>
</dbReference>
<comment type="caution">
    <text evidence="4">The sequence shown here is derived from an EMBL/GenBank/DDBJ whole genome shotgun (WGS) entry which is preliminary data.</text>
</comment>
<dbReference type="AlphaFoldDB" id="A0A916ZUB4"/>
<dbReference type="EMBL" id="BMGL01000008">
    <property type="protein sequence ID" value="GGE14301.1"/>
    <property type="molecule type" value="Genomic_DNA"/>
</dbReference>
<reference evidence="4 5" key="1">
    <citation type="journal article" date="2014" name="Int. J. Syst. Evol. Microbiol.">
        <title>Complete genome sequence of Corynebacterium casei LMG S-19264T (=DSM 44701T), isolated from a smear-ripened cheese.</title>
        <authorList>
            <consortium name="US DOE Joint Genome Institute (JGI-PGF)"/>
            <person name="Walter F."/>
            <person name="Albersmeier A."/>
            <person name="Kalinowski J."/>
            <person name="Ruckert C."/>
        </authorList>
    </citation>
    <scope>NUCLEOTIDE SEQUENCE [LARGE SCALE GENOMIC DNA]</scope>
    <source>
        <strain evidence="4 5">CGMCC 1.12925</strain>
    </source>
</reference>
<keyword evidence="5" id="KW-1185">Reference proteome</keyword>
<evidence type="ECO:0000259" key="3">
    <source>
        <dbReference type="Pfam" id="PF08338"/>
    </source>
</evidence>
<dbReference type="Pfam" id="PF08338">
    <property type="entry name" value="DUF1731"/>
    <property type="match status" value="1"/>
</dbReference>
<accession>A0A916ZUB4</accession>
<dbReference type="Proteomes" id="UP000599688">
    <property type="component" value="Unassembled WGS sequence"/>
</dbReference>
<dbReference type="InterPro" id="IPR013549">
    <property type="entry name" value="DUF1731"/>
</dbReference>
<dbReference type="InterPro" id="IPR036291">
    <property type="entry name" value="NAD(P)-bd_dom_sf"/>
</dbReference>
<dbReference type="PANTHER" id="PTHR11092:SF0">
    <property type="entry name" value="EPIMERASE FAMILY PROTEIN SDR39U1"/>
    <property type="match status" value="1"/>
</dbReference>
<evidence type="ECO:0000313" key="4">
    <source>
        <dbReference type="EMBL" id="GGE14301.1"/>
    </source>
</evidence>
<dbReference type="InterPro" id="IPR001509">
    <property type="entry name" value="Epimerase_deHydtase"/>
</dbReference>
<dbReference type="Pfam" id="PF01370">
    <property type="entry name" value="Epimerase"/>
    <property type="match status" value="1"/>
</dbReference>
<dbReference type="PANTHER" id="PTHR11092">
    <property type="entry name" value="SUGAR NUCLEOTIDE EPIMERASE RELATED"/>
    <property type="match status" value="1"/>
</dbReference>
<dbReference type="SUPFAM" id="SSF51735">
    <property type="entry name" value="NAD(P)-binding Rossmann-fold domains"/>
    <property type="match status" value="1"/>
</dbReference>
<feature type="domain" description="DUF1731" evidence="3">
    <location>
        <begin position="255"/>
        <end position="301"/>
    </location>
</feature>
<protein>
    <submittedName>
        <fullName evidence="4">NAD-dependent epimerase</fullName>
    </submittedName>
</protein>
<sequence length="302" mass="33938">MRFLITGATGMIGSTLVKKCHELGIAVNYLTTSKQKITKTDHYAGFYWNPSENEIDRDCFHEVDVIINLVGANVAQRWTPKYKKEIIESRTNSSFLLAKSLSEMEHQVSHLVSASAIGIYKNSFTRLHTEDEDEEFHNKEFIGHVVEEWECSLDEIKALNIAVAKLRIGLVLSKKGGALERILQPIQYYIGAPLGSGKQWQSWIHIDDLVNLFIYAAKHQLSGVYNAVAPNPVTNKEMTECIAKQVKKPLFLPNVPSFALKLALGEMSTIVLASQLVSSKKLTNHGFQFSFPYLKNALKDLL</sequence>
<dbReference type="RefSeq" id="WP_188406175.1">
    <property type="nucleotide sequence ID" value="NZ_BMGL01000008.1"/>
</dbReference>
<proteinExistence type="inferred from homology"/>
<evidence type="ECO:0000256" key="1">
    <source>
        <dbReference type="ARBA" id="ARBA00009353"/>
    </source>
</evidence>
<organism evidence="4 5">
    <name type="scientific">Psychroflexus salis</name>
    <dbReference type="NCBI Taxonomy" id="1526574"/>
    <lineage>
        <taxon>Bacteria</taxon>
        <taxon>Pseudomonadati</taxon>
        <taxon>Bacteroidota</taxon>
        <taxon>Flavobacteriia</taxon>
        <taxon>Flavobacteriales</taxon>
        <taxon>Flavobacteriaceae</taxon>
        <taxon>Psychroflexus</taxon>
    </lineage>
</organism>